<sequence length="310" mass="34075">MSDKSELRVTVVFGNQSTAVSIAAHDAQALKRLKTTIAATFDLAPNFQRLVLRGRDVETSTVLTTGCKLLLLRNRLFYEHSEAAKHIETSRTFAIATSAPPVAIKETSPVVARALKLDVTERDNDVVVVHVFRGKSRYDGIFPCTTSILDVKVKVSAVLGLPSPQALRLLVKGRTPADDTVLKALAGGKTTMKVMALLREHQHVTNEKMEELRELLNELVASQTTLQRLEKQIARNFLARDESLLHLSRVLDDGQRIVGNLELVKQHMQKSTATGPMASKETLTAIAQAIQEAHTLAERAQGLLEKHAVV</sequence>
<evidence type="ECO:0000313" key="2">
    <source>
        <dbReference type="EMBL" id="CAI5742041.1"/>
    </source>
</evidence>
<accession>A0AAV0V3B6</accession>
<reference evidence="2" key="1">
    <citation type="submission" date="2022-12" db="EMBL/GenBank/DDBJ databases">
        <authorList>
            <person name="Webb A."/>
        </authorList>
    </citation>
    <scope>NUCLEOTIDE SEQUENCE</scope>
    <source>
        <strain evidence="2">Hp1</strain>
    </source>
</reference>
<keyword evidence="1" id="KW-0175">Coiled coil</keyword>
<dbReference type="Proteomes" id="UP001162031">
    <property type="component" value="Unassembled WGS sequence"/>
</dbReference>
<proteinExistence type="predicted"/>
<dbReference type="EMBL" id="CANTFL010001462">
    <property type="protein sequence ID" value="CAI5742041.1"/>
    <property type="molecule type" value="Genomic_DNA"/>
</dbReference>
<organism evidence="2 3">
    <name type="scientific">Hyaloperonospora brassicae</name>
    <name type="common">Brassica downy mildew</name>
    <name type="synonym">Peronospora brassicae</name>
    <dbReference type="NCBI Taxonomy" id="162125"/>
    <lineage>
        <taxon>Eukaryota</taxon>
        <taxon>Sar</taxon>
        <taxon>Stramenopiles</taxon>
        <taxon>Oomycota</taxon>
        <taxon>Peronosporomycetes</taxon>
        <taxon>Peronosporales</taxon>
        <taxon>Peronosporaceae</taxon>
        <taxon>Hyaloperonospora</taxon>
    </lineage>
</organism>
<evidence type="ECO:0000313" key="3">
    <source>
        <dbReference type="Proteomes" id="UP001162031"/>
    </source>
</evidence>
<dbReference type="AlphaFoldDB" id="A0AAV0V3B6"/>
<protein>
    <recommendedName>
        <fullName evidence="4">Ubiquitin-like domain-containing protein</fullName>
    </recommendedName>
</protein>
<feature type="coiled-coil region" evidence="1">
    <location>
        <begin position="198"/>
        <end position="232"/>
    </location>
</feature>
<evidence type="ECO:0000256" key="1">
    <source>
        <dbReference type="SAM" id="Coils"/>
    </source>
</evidence>
<name>A0AAV0V3B6_HYABA</name>
<keyword evidence="3" id="KW-1185">Reference proteome</keyword>
<dbReference type="InterPro" id="IPR029071">
    <property type="entry name" value="Ubiquitin-like_domsf"/>
</dbReference>
<gene>
    <name evidence="2" type="ORF">HBR001_LOCUS8783</name>
</gene>
<dbReference type="SUPFAM" id="SSF54236">
    <property type="entry name" value="Ubiquitin-like"/>
    <property type="match status" value="1"/>
</dbReference>
<evidence type="ECO:0008006" key="4">
    <source>
        <dbReference type="Google" id="ProtNLM"/>
    </source>
</evidence>
<comment type="caution">
    <text evidence="2">The sequence shown here is derived from an EMBL/GenBank/DDBJ whole genome shotgun (WGS) entry which is preliminary data.</text>
</comment>